<feature type="domain" description="Helix-turn-helix" evidence="1">
    <location>
        <begin position="1"/>
        <end position="49"/>
    </location>
</feature>
<evidence type="ECO:0000259" key="1">
    <source>
        <dbReference type="Pfam" id="PF12728"/>
    </source>
</evidence>
<dbReference type="Proteomes" id="UP000239549">
    <property type="component" value="Unassembled WGS sequence"/>
</dbReference>
<dbReference type="AlphaFoldDB" id="A0A2L2XHK9"/>
<protein>
    <recommendedName>
        <fullName evidence="1">Helix-turn-helix domain-containing protein</fullName>
    </recommendedName>
</protein>
<organism evidence="2 3">
    <name type="scientific">Desulfocucumis palustris</name>
    <dbReference type="NCBI Taxonomy" id="1898651"/>
    <lineage>
        <taxon>Bacteria</taxon>
        <taxon>Bacillati</taxon>
        <taxon>Bacillota</taxon>
        <taxon>Clostridia</taxon>
        <taxon>Eubacteriales</taxon>
        <taxon>Desulfocucumaceae</taxon>
        <taxon>Desulfocucumis</taxon>
    </lineage>
</organism>
<gene>
    <name evidence="2" type="ORF">DCCM_2462</name>
</gene>
<dbReference type="GO" id="GO:0003677">
    <property type="term" value="F:DNA binding"/>
    <property type="evidence" value="ECO:0007669"/>
    <property type="project" value="InterPro"/>
</dbReference>
<keyword evidence="3" id="KW-1185">Reference proteome</keyword>
<dbReference type="EMBL" id="BFAV01000096">
    <property type="protein sequence ID" value="GBF33361.1"/>
    <property type="molecule type" value="Genomic_DNA"/>
</dbReference>
<reference evidence="3" key="1">
    <citation type="submission" date="2018-02" db="EMBL/GenBank/DDBJ databases">
        <title>Genome sequence of Desulfocucumis palustris strain NAW-5.</title>
        <authorList>
            <person name="Watanabe M."/>
            <person name="Kojima H."/>
            <person name="Fukui M."/>
        </authorList>
    </citation>
    <scope>NUCLEOTIDE SEQUENCE [LARGE SCALE GENOMIC DNA]</scope>
    <source>
        <strain evidence="3">NAW-5</strain>
    </source>
</reference>
<proteinExistence type="predicted"/>
<sequence length="49" mass="5717">MLTVNEAAELILVHPEELKEAIKDGSLRAEKIKGRWMVRKSELLKWLEN</sequence>
<dbReference type="InterPro" id="IPR010093">
    <property type="entry name" value="SinI_DNA-bd"/>
</dbReference>
<comment type="caution">
    <text evidence="2">The sequence shown here is derived from an EMBL/GenBank/DDBJ whole genome shotgun (WGS) entry which is preliminary data.</text>
</comment>
<accession>A0A2L2XHK9</accession>
<evidence type="ECO:0000313" key="3">
    <source>
        <dbReference type="Proteomes" id="UP000239549"/>
    </source>
</evidence>
<dbReference type="Pfam" id="PF12728">
    <property type="entry name" value="HTH_17"/>
    <property type="match status" value="1"/>
</dbReference>
<dbReference type="InterPro" id="IPR041657">
    <property type="entry name" value="HTH_17"/>
</dbReference>
<name>A0A2L2XHK9_9FIRM</name>
<evidence type="ECO:0000313" key="2">
    <source>
        <dbReference type="EMBL" id="GBF33361.1"/>
    </source>
</evidence>
<dbReference type="NCBIfam" id="TIGR01764">
    <property type="entry name" value="excise"/>
    <property type="match status" value="1"/>
</dbReference>